<feature type="non-terminal residue" evidence="1">
    <location>
        <position position="1"/>
    </location>
</feature>
<dbReference type="SUPFAM" id="SSF55418">
    <property type="entry name" value="eIF4e-like"/>
    <property type="match status" value="1"/>
</dbReference>
<name>A0A2T9XAB4_9CREN</name>
<evidence type="ECO:0000313" key="1">
    <source>
        <dbReference type="EMBL" id="PVU77047.1"/>
    </source>
</evidence>
<reference evidence="1 2" key="1">
    <citation type="journal article" date="2015" name="Appl. Environ. Microbiol.">
        <title>Nanoarchaeota, Their Sulfolobales Host, and Nanoarchaeota Virus Distribution across Yellowstone National Park Hot Springs.</title>
        <authorList>
            <person name="Munson-McGee J.H."/>
            <person name="Field E.K."/>
            <person name="Bateson M."/>
            <person name="Rooney C."/>
            <person name="Stepanauskas R."/>
            <person name="Young M.J."/>
        </authorList>
    </citation>
    <scope>NUCLEOTIDE SEQUENCE [LARGE SCALE GENOMIC DNA]</scope>
    <source>
        <strain evidence="1">SCGC AC-742_N10</strain>
    </source>
</reference>
<evidence type="ECO:0008006" key="3">
    <source>
        <dbReference type="Google" id="ProtNLM"/>
    </source>
</evidence>
<organism evidence="1 2">
    <name type="scientific">Acidianus hospitalis</name>
    <dbReference type="NCBI Taxonomy" id="563177"/>
    <lineage>
        <taxon>Archaea</taxon>
        <taxon>Thermoproteota</taxon>
        <taxon>Thermoprotei</taxon>
        <taxon>Sulfolobales</taxon>
        <taxon>Sulfolobaceae</taxon>
        <taxon>Acidianus</taxon>
    </lineage>
</organism>
<proteinExistence type="predicted"/>
<comment type="caution">
    <text evidence="1">The sequence shown here is derived from an EMBL/GenBank/DDBJ whole genome shotgun (WGS) entry which is preliminary data.</text>
</comment>
<protein>
    <recommendedName>
        <fullName evidence="3">DUF1917 domain-containing protein</fullName>
    </recommendedName>
</protein>
<gene>
    <name evidence="1" type="ORF">DDW13_01520</name>
</gene>
<dbReference type="Gene3D" id="3.30.760.10">
    <property type="entry name" value="RNA Cap, Translation Initiation Factor Eif4e"/>
    <property type="match status" value="1"/>
</dbReference>
<dbReference type="Proteomes" id="UP000245638">
    <property type="component" value="Unassembled WGS sequence"/>
</dbReference>
<accession>A0A2T9XAB4</accession>
<dbReference type="InterPro" id="IPR023398">
    <property type="entry name" value="TIF_eIF4e-like"/>
</dbReference>
<sequence length="345" mass="39722">DPLIAKVICEDCDKAVEIVKDFWFKQERGKCSVCGGDGSDLDEDWRYYVDGQKGISELVGIRVLCKKCHLAKHQGYAKVNGKSKEALEQLAKINGVSSVKDLVENAFLIHFELSKIFDWTFKLSALSEPLRGKAEKLLNTAYKNNFLLKGNWLYYIGKNHGKIEEESIGRTIQLLKSNKDLLYIAISSVSEKATVLINEFNTFIKMINDTLEKLKRSENILMAEYLTGKWMIFVKKDIYPKFFKRIIEVLGDEVYELKIDDGSSQFHSNKELPVIVYVPSALDFEYIIKVEDSIKKVMKEFNINKDLFFKPDIFTEKGIYSGNSELKPYIYFTSVQRRKATAYRA</sequence>
<dbReference type="EMBL" id="QEFD01000054">
    <property type="protein sequence ID" value="PVU77047.1"/>
    <property type="molecule type" value="Genomic_DNA"/>
</dbReference>
<evidence type="ECO:0000313" key="2">
    <source>
        <dbReference type="Proteomes" id="UP000245638"/>
    </source>
</evidence>
<dbReference type="AlphaFoldDB" id="A0A2T9XAB4"/>